<keyword evidence="2" id="KW-0645">Protease</keyword>
<dbReference type="Pfam" id="PF01551">
    <property type="entry name" value="Peptidase_M23"/>
    <property type="match status" value="1"/>
</dbReference>
<feature type="domain" description="LysM" evidence="7">
    <location>
        <begin position="72"/>
        <end position="116"/>
    </location>
</feature>
<evidence type="ECO:0000256" key="5">
    <source>
        <dbReference type="ARBA" id="ARBA00022833"/>
    </source>
</evidence>
<reference evidence="9" key="1">
    <citation type="journal article" date="2019" name="Int. J. Syst. Evol. Microbiol.">
        <title>The Global Catalogue of Microorganisms (GCM) 10K type strain sequencing project: providing services to taxonomists for standard genome sequencing and annotation.</title>
        <authorList>
            <consortium name="The Broad Institute Genomics Platform"/>
            <consortium name="The Broad Institute Genome Sequencing Center for Infectious Disease"/>
            <person name="Wu L."/>
            <person name="Ma J."/>
        </authorList>
    </citation>
    <scope>NUCLEOTIDE SEQUENCE [LARGE SCALE GENOMIC DNA]</scope>
    <source>
        <strain evidence="9">CGMCC 1.15959</strain>
    </source>
</reference>
<dbReference type="SMART" id="SM00257">
    <property type="entry name" value="LysM"/>
    <property type="match status" value="2"/>
</dbReference>
<evidence type="ECO:0000256" key="2">
    <source>
        <dbReference type="ARBA" id="ARBA00022670"/>
    </source>
</evidence>
<dbReference type="InterPro" id="IPR011055">
    <property type="entry name" value="Dup_hybrid_motif"/>
</dbReference>
<dbReference type="InterPro" id="IPR036779">
    <property type="entry name" value="LysM_dom_sf"/>
</dbReference>
<dbReference type="RefSeq" id="WP_188644927.1">
    <property type="nucleotide sequence ID" value="NZ_BMKL01000001.1"/>
</dbReference>
<comment type="caution">
    <text evidence="8">The sequence shown here is derived from an EMBL/GenBank/DDBJ whole genome shotgun (WGS) entry which is preliminary data.</text>
</comment>
<protein>
    <submittedName>
        <fullName evidence="8">Peptidase M23</fullName>
    </submittedName>
</protein>
<dbReference type="SUPFAM" id="SSF54106">
    <property type="entry name" value="LysM domain"/>
    <property type="match status" value="1"/>
</dbReference>
<evidence type="ECO:0000256" key="6">
    <source>
        <dbReference type="ARBA" id="ARBA00023049"/>
    </source>
</evidence>
<dbReference type="CDD" id="cd12797">
    <property type="entry name" value="M23_peptidase"/>
    <property type="match status" value="1"/>
</dbReference>
<evidence type="ECO:0000256" key="4">
    <source>
        <dbReference type="ARBA" id="ARBA00022801"/>
    </source>
</evidence>
<dbReference type="PANTHER" id="PTHR21666">
    <property type="entry name" value="PEPTIDASE-RELATED"/>
    <property type="match status" value="1"/>
</dbReference>
<keyword evidence="9" id="KW-1185">Reference proteome</keyword>
<dbReference type="PANTHER" id="PTHR21666:SF288">
    <property type="entry name" value="CELL DIVISION PROTEIN YTFB"/>
    <property type="match status" value="1"/>
</dbReference>
<sequence length="258" mass="27365">MRRAGIALAALLLATAAGDPRRETEHVVEAGETLKGIANRAGVPPAVIIEANGLVEPYAVRTGQRLTIPRQRVHVVKPGETGFAIAQRFGVPFAQIAIANRLDAKGTVRPGQRLIIPALVTRPAERPPASETARPFFRRPHDGTVLLGYAKRADGGGHDGIDYAANPLDMVRAAGSGTVVAVSASDSRFGRIVTIDHGNGWTSRYGHLAKITVDTGDVVKTGERIGLAGDTGEAKRTEVHFEIRHDGKPVDPAPLLAR</sequence>
<dbReference type="InterPro" id="IPR018392">
    <property type="entry name" value="LysM"/>
</dbReference>
<evidence type="ECO:0000259" key="7">
    <source>
        <dbReference type="PROSITE" id="PS51782"/>
    </source>
</evidence>
<name>A0ABQ1S947_9SPHN</name>
<dbReference type="EMBL" id="BMKL01000001">
    <property type="protein sequence ID" value="GGD99513.1"/>
    <property type="molecule type" value="Genomic_DNA"/>
</dbReference>
<evidence type="ECO:0000313" key="9">
    <source>
        <dbReference type="Proteomes" id="UP000619041"/>
    </source>
</evidence>
<dbReference type="Pfam" id="PF01476">
    <property type="entry name" value="LysM"/>
    <property type="match status" value="2"/>
</dbReference>
<evidence type="ECO:0000256" key="3">
    <source>
        <dbReference type="ARBA" id="ARBA00022723"/>
    </source>
</evidence>
<gene>
    <name evidence="8" type="ORF">GCM10011515_19170</name>
</gene>
<dbReference type="Gene3D" id="3.10.350.10">
    <property type="entry name" value="LysM domain"/>
    <property type="match status" value="2"/>
</dbReference>
<evidence type="ECO:0000313" key="8">
    <source>
        <dbReference type="EMBL" id="GGD99513.1"/>
    </source>
</evidence>
<accession>A0ABQ1S947</accession>
<keyword evidence="3" id="KW-0479">Metal-binding</keyword>
<organism evidence="8 9">
    <name type="scientific">Tsuneonella deserti</name>
    <dbReference type="NCBI Taxonomy" id="2035528"/>
    <lineage>
        <taxon>Bacteria</taxon>
        <taxon>Pseudomonadati</taxon>
        <taxon>Pseudomonadota</taxon>
        <taxon>Alphaproteobacteria</taxon>
        <taxon>Sphingomonadales</taxon>
        <taxon>Erythrobacteraceae</taxon>
        <taxon>Tsuneonella</taxon>
    </lineage>
</organism>
<keyword evidence="4" id="KW-0378">Hydrolase</keyword>
<proteinExistence type="predicted"/>
<dbReference type="Proteomes" id="UP000619041">
    <property type="component" value="Unassembled WGS sequence"/>
</dbReference>
<dbReference type="PROSITE" id="PS51782">
    <property type="entry name" value="LYSM"/>
    <property type="match status" value="2"/>
</dbReference>
<comment type="cofactor">
    <cofactor evidence="1">
        <name>Zn(2+)</name>
        <dbReference type="ChEBI" id="CHEBI:29105"/>
    </cofactor>
</comment>
<evidence type="ECO:0000256" key="1">
    <source>
        <dbReference type="ARBA" id="ARBA00001947"/>
    </source>
</evidence>
<feature type="domain" description="LysM" evidence="7">
    <location>
        <begin position="24"/>
        <end position="68"/>
    </location>
</feature>
<dbReference type="InterPro" id="IPR050570">
    <property type="entry name" value="Cell_wall_metabolism_enzyme"/>
</dbReference>
<dbReference type="SUPFAM" id="SSF51261">
    <property type="entry name" value="Duplicated hybrid motif"/>
    <property type="match status" value="1"/>
</dbReference>
<keyword evidence="6" id="KW-0482">Metalloprotease</keyword>
<dbReference type="CDD" id="cd00118">
    <property type="entry name" value="LysM"/>
    <property type="match status" value="2"/>
</dbReference>
<dbReference type="InterPro" id="IPR016047">
    <property type="entry name" value="M23ase_b-sheet_dom"/>
</dbReference>
<keyword evidence="5" id="KW-0862">Zinc</keyword>
<dbReference type="Gene3D" id="2.70.70.10">
    <property type="entry name" value="Glucose Permease (Domain IIA)"/>
    <property type="match status" value="1"/>
</dbReference>